<feature type="binding site" evidence="9">
    <location>
        <position position="115"/>
    </location>
    <ligand>
        <name>4-amino-2-methyl-5-(diphosphooxymethyl)pyrimidine</name>
        <dbReference type="ChEBI" id="CHEBI:57841"/>
    </ligand>
</feature>
<evidence type="ECO:0000259" key="13">
    <source>
        <dbReference type="Pfam" id="PF02581"/>
    </source>
</evidence>
<evidence type="ECO:0000256" key="6">
    <source>
        <dbReference type="ARBA" id="ARBA00047334"/>
    </source>
</evidence>
<keyword evidence="3 9" id="KW-0479">Metal-binding</keyword>
<comment type="function">
    <text evidence="9">Condenses 4-methyl-5-(beta-hydroxyethyl)thiazole monophosphate (THZ-P) and 2-methyl-4-amino-5-hydroxymethyl pyrimidine pyrophosphate (HMP-PP) to form thiamine monophosphate (TMP).</text>
</comment>
<comment type="cofactor">
    <cofactor evidence="9">
        <name>Mg(2+)</name>
        <dbReference type="ChEBI" id="CHEBI:18420"/>
    </cofactor>
    <text evidence="9">Binds 1 Mg(2+) ion per subunit.</text>
</comment>
<evidence type="ECO:0000256" key="9">
    <source>
        <dbReference type="HAMAP-Rule" id="MF_00097"/>
    </source>
</evidence>
<feature type="binding site" evidence="9">
    <location>
        <begin position="193"/>
        <end position="194"/>
    </location>
    <ligand>
        <name>2-[(2R,5Z)-2-carboxy-4-methylthiazol-5(2H)-ylidene]ethyl phosphate</name>
        <dbReference type="ChEBI" id="CHEBI:62899"/>
    </ligand>
</feature>
<keyword evidence="2 9" id="KW-0808">Transferase</keyword>
<evidence type="ECO:0000313" key="14">
    <source>
        <dbReference type="EMBL" id="MUG73102.1"/>
    </source>
</evidence>
<gene>
    <name evidence="9 14" type="primary">thiE</name>
    <name evidence="14" type="ORF">GNP93_20945</name>
</gene>
<feature type="binding site" evidence="9">
    <location>
        <position position="173"/>
    </location>
    <ligand>
        <name>2-[(2R,5Z)-2-carboxy-4-methylthiazol-5(2H)-ylidene]ethyl phosphate</name>
        <dbReference type="ChEBI" id="CHEBI:62899"/>
    </ligand>
</feature>
<comment type="caution">
    <text evidence="14">The sequence shown here is derived from an EMBL/GenBank/DDBJ whole genome shotgun (WGS) entry which is preliminary data.</text>
</comment>
<reference evidence="14 15" key="1">
    <citation type="submission" date="2019-11" db="EMBL/GenBank/DDBJ databases">
        <title>Draft genome sequences of five Paenibacillus species of dairy origin.</title>
        <authorList>
            <person name="Olajide A.M."/>
            <person name="Chen S."/>
            <person name="Lapointe G."/>
        </authorList>
    </citation>
    <scope>NUCLEOTIDE SEQUENCE [LARGE SCALE GENOMIC DNA]</scope>
    <source>
        <strain evidence="14 15">2CS3</strain>
    </source>
</reference>
<feature type="binding site" evidence="9">
    <location>
        <position position="96"/>
    </location>
    <ligand>
        <name>Mg(2+)</name>
        <dbReference type="ChEBI" id="CHEBI:18420"/>
    </ligand>
</feature>
<keyword evidence="4 9" id="KW-0460">Magnesium</keyword>
<evidence type="ECO:0000313" key="15">
    <source>
        <dbReference type="Proteomes" id="UP000450917"/>
    </source>
</evidence>
<dbReference type="GO" id="GO:0009228">
    <property type="term" value="P:thiamine biosynthetic process"/>
    <property type="evidence" value="ECO:0007669"/>
    <property type="project" value="UniProtKB-KW"/>
</dbReference>
<organism evidence="14 15">
    <name type="scientific">Paenibacillus validus</name>
    <dbReference type="NCBI Taxonomy" id="44253"/>
    <lineage>
        <taxon>Bacteria</taxon>
        <taxon>Bacillati</taxon>
        <taxon>Bacillota</taxon>
        <taxon>Bacilli</taxon>
        <taxon>Bacillales</taxon>
        <taxon>Paenibacillaceae</taxon>
        <taxon>Paenibacillus</taxon>
    </lineage>
</organism>
<feature type="domain" description="Thiamine phosphate synthase/TenI" evidence="13">
    <location>
        <begin position="14"/>
        <end position="196"/>
    </location>
</feature>
<evidence type="ECO:0000256" key="2">
    <source>
        <dbReference type="ARBA" id="ARBA00022679"/>
    </source>
</evidence>
<comment type="catalytic activity">
    <reaction evidence="6 9 10">
        <text>4-methyl-5-(2-phosphooxyethyl)-thiazole + 4-amino-2-methyl-5-(diphosphooxymethyl)pyrimidine + H(+) = thiamine phosphate + diphosphate</text>
        <dbReference type="Rhea" id="RHEA:22328"/>
        <dbReference type="ChEBI" id="CHEBI:15378"/>
        <dbReference type="ChEBI" id="CHEBI:33019"/>
        <dbReference type="ChEBI" id="CHEBI:37575"/>
        <dbReference type="ChEBI" id="CHEBI:57841"/>
        <dbReference type="ChEBI" id="CHEBI:58296"/>
        <dbReference type="EC" id="2.5.1.3"/>
    </reaction>
</comment>
<evidence type="ECO:0000256" key="12">
    <source>
        <dbReference type="SAM" id="MobiDB-lite"/>
    </source>
</evidence>
<dbReference type="CDD" id="cd00564">
    <property type="entry name" value="TMP_TenI"/>
    <property type="match status" value="1"/>
</dbReference>
<feature type="binding site" evidence="9">
    <location>
        <begin position="44"/>
        <end position="48"/>
    </location>
    <ligand>
        <name>4-amino-2-methyl-5-(diphosphooxymethyl)pyrimidine</name>
        <dbReference type="ChEBI" id="CHEBI:57841"/>
    </ligand>
</feature>
<feature type="binding site" evidence="9">
    <location>
        <position position="76"/>
    </location>
    <ligand>
        <name>4-amino-2-methyl-5-(diphosphooxymethyl)pyrimidine</name>
        <dbReference type="ChEBI" id="CHEBI:57841"/>
    </ligand>
</feature>
<comment type="catalytic activity">
    <reaction evidence="8 9 10">
        <text>2-[(2R,5Z)-2-carboxy-4-methylthiazol-5(2H)-ylidene]ethyl phosphate + 4-amino-2-methyl-5-(diphosphooxymethyl)pyrimidine + 2 H(+) = thiamine phosphate + CO2 + diphosphate</text>
        <dbReference type="Rhea" id="RHEA:47844"/>
        <dbReference type="ChEBI" id="CHEBI:15378"/>
        <dbReference type="ChEBI" id="CHEBI:16526"/>
        <dbReference type="ChEBI" id="CHEBI:33019"/>
        <dbReference type="ChEBI" id="CHEBI:37575"/>
        <dbReference type="ChEBI" id="CHEBI:57841"/>
        <dbReference type="ChEBI" id="CHEBI:62899"/>
        <dbReference type="EC" id="2.5.1.3"/>
    </reaction>
</comment>
<feature type="binding site" evidence="9">
    <location>
        <position position="144"/>
    </location>
    <ligand>
        <name>4-amino-2-methyl-5-(diphosphooxymethyl)pyrimidine</name>
        <dbReference type="ChEBI" id="CHEBI:57841"/>
    </ligand>
</feature>
<evidence type="ECO:0000256" key="3">
    <source>
        <dbReference type="ARBA" id="ARBA00022723"/>
    </source>
</evidence>
<keyword evidence="15" id="KW-1185">Reference proteome</keyword>
<dbReference type="PANTHER" id="PTHR20857">
    <property type="entry name" value="THIAMINE-PHOSPHATE PYROPHOSPHORYLASE"/>
    <property type="match status" value="1"/>
</dbReference>
<dbReference type="Proteomes" id="UP000450917">
    <property type="component" value="Unassembled WGS sequence"/>
</dbReference>
<dbReference type="InterPro" id="IPR034291">
    <property type="entry name" value="TMP_synthase"/>
</dbReference>
<dbReference type="InterPro" id="IPR036206">
    <property type="entry name" value="ThiamineP_synth_sf"/>
</dbReference>
<dbReference type="FunFam" id="3.20.20.70:FF:000096">
    <property type="entry name" value="Thiamine-phosphate synthase"/>
    <property type="match status" value="1"/>
</dbReference>
<comment type="pathway">
    <text evidence="1 9 11">Cofactor biosynthesis; thiamine diphosphate biosynthesis; thiamine phosphate from 4-amino-2-methyl-5-diphosphomethylpyrimidine and 4-methyl-5-(2-phosphoethyl)-thiazole: step 1/1.</text>
</comment>
<dbReference type="GO" id="GO:0000287">
    <property type="term" value="F:magnesium ion binding"/>
    <property type="evidence" value="ECO:0007669"/>
    <property type="project" value="UniProtKB-UniRule"/>
</dbReference>
<dbReference type="HAMAP" id="MF_00097">
    <property type="entry name" value="TMP_synthase"/>
    <property type="match status" value="1"/>
</dbReference>
<dbReference type="Gene3D" id="3.20.20.70">
    <property type="entry name" value="Aldolase class I"/>
    <property type="match status" value="1"/>
</dbReference>
<name>A0A7X3CU40_9BACL</name>
<feature type="binding site" evidence="9">
    <location>
        <position position="77"/>
    </location>
    <ligand>
        <name>Mg(2+)</name>
        <dbReference type="ChEBI" id="CHEBI:18420"/>
    </ligand>
</feature>
<dbReference type="UniPathway" id="UPA00060">
    <property type="reaction ID" value="UER00141"/>
</dbReference>
<dbReference type="PANTHER" id="PTHR20857:SF15">
    <property type="entry name" value="THIAMINE-PHOSPHATE SYNTHASE"/>
    <property type="match status" value="1"/>
</dbReference>
<evidence type="ECO:0000256" key="4">
    <source>
        <dbReference type="ARBA" id="ARBA00022842"/>
    </source>
</evidence>
<dbReference type="SUPFAM" id="SSF51391">
    <property type="entry name" value="Thiamin phosphate synthase"/>
    <property type="match status" value="1"/>
</dbReference>
<proteinExistence type="inferred from homology"/>
<evidence type="ECO:0000256" key="10">
    <source>
        <dbReference type="RuleBase" id="RU003826"/>
    </source>
</evidence>
<feature type="region of interest" description="Disordered" evidence="12">
    <location>
        <begin position="201"/>
        <end position="228"/>
    </location>
</feature>
<dbReference type="InterPro" id="IPR013785">
    <property type="entry name" value="Aldolase_TIM"/>
</dbReference>
<dbReference type="EC" id="2.5.1.3" evidence="9"/>
<dbReference type="GO" id="GO:0004789">
    <property type="term" value="F:thiamine-phosphate diphosphorylase activity"/>
    <property type="evidence" value="ECO:0007669"/>
    <property type="project" value="UniProtKB-UniRule"/>
</dbReference>
<comment type="catalytic activity">
    <reaction evidence="7 9 10">
        <text>2-(2-carboxy-4-methylthiazol-5-yl)ethyl phosphate + 4-amino-2-methyl-5-(diphosphooxymethyl)pyrimidine + 2 H(+) = thiamine phosphate + CO2 + diphosphate</text>
        <dbReference type="Rhea" id="RHEA:47848"/>
        <dbReference type="ChEBI" id="CHEBI:15378"/>
        <dbReference type="ChEBI" id="CHEBI:16526"/>
        <dbReference type="ChEBI" id="CHEBI:33019"/>
        <dbReference type="ChEBI" id="CHEBI:37575"/>
        <dbReference type="ChEBI" id="CHEBI:57841"/>
        <dbReference type="ChEBI" id="CHEBI:62890"/>
        <dbReference type="EC" id="2.5.1.3"/>
    </reaction>
</comment>
<dbReference type="Pfam" id="PF02581">
    <property type="entry name" value="TMP-TENI"/>
    <property type="match status" value="1"/>
</dbReference>
<feature type="binding site" evidence="9">
    <location>
        <begin position="141"/>
        <end position="143"/>
    </location>
    <ligand>
        <name>2-[(2R,5Z)-2-carboxy-4-methylthiazol-5(2H)-ylidene]ethyl phosphate</name>
        <dbReference type="ChEBI" id="CHEBI:62899"/>
    </ligand>
</feature>
<dbReference type="GO" id="GO:0005737">
    <property type="term" value="C:cytoplasm"/>
    <property type="evidence" value="ECO:0007669"/>
    <property type="project" value="TreeGrafter"/>
</dbReference>
<dbReference type="InterPro" id="IPR022998">
    <property type="entry name" value="ThiamineP_synth_TenI"/>
</dbReference>
<comment type="similarity">
    <text evidence="9 10">Belongs to the thiamine-phosphate synthase family.</text>
</comment>
<evidence type="ECO:0000256" key="7">
    <source>
        <dbReference type="ARBA" id="ARBA00047851"/>
    </source>
</evidence>
<evidence type="ECO:0000256" key="1">
    <source>
        <dbReference type="ARBA" id="ARBA00005165"/>
    </source>
</evidence>
<keyword evidence="5 9" id="KW-0784">Thiamine biosynthesis</keyword>
<dbReference type="GO" id="GO:0009229">
    <property type="term" value="P:thiamine diphosphate biosynthetic process"/>
    <property type="evidence" value="ECO:0007669"/>
    <property type="project" value="UniProtKB-UniRule"/>
</dbReference>
<accession>A0A7X3CU40</accession>
<evidence type="ECO:0000256" key="8">
    <source>
        <dbReference type="ARBA" id="ARBA00047883"/>
    </source>
</evidence>
<protein>
    <recommendedName>
        <fullName evidence="9">Thiamine-phosphate synthase</fullName>
        <shortName evidence="9">TP synthase</shortName>
        <shortName evidence="9">TPS</shortName>
        <ecNumber evidence="9">2.5.1.3</ecNumber>
    </recommendedName>
    <alternativeName>
        <fullName evidence="9">Thiamine-phosphate pyrophosphorylase</fullName>
        <shortName evidence="9">TMP pyrophosphorylase</shortName>
        <shortName evidence="9">TMP-PPase</shortName>
    </alternativeName>
</protein>
<dbReference type="EMBL" id="WNZX01000021">
    <property type="protein sequence ID" value="MUG73102.1"/>
    <property type="molecule type" value="Genomic_DNA"/>
</dbReference>
<evidence type="ECO:0000256" key="11">
    <source>
        <dbReference type="RuleBase" id="RU004253"/>
    </source>
</evidence>
<dbReference type="RefSeq" id="WP_127607389.1">
    <property type="nucleotide sequence ID" value="NZ_JBDLZV010000001.1"/>
</dbReference>
<evidence type="ECO:0000256" key="5">
    <source>
        <dbReference type="ARBA" id="ARBA00022977"/>
    </source>
</evidence>
<dbReference type="NCBIfam" id="TIGR00693">
    <property type="entry name" value="thiE"/>
    <property type="match status" value="1"/>
</dbReference>
<dbReference type="AlphaFoldDB" id="A0A7X3CU40"/>
<sequence>MQTRSKSLSELLSLYLVTDLSPAGAGSALATVRAALDGGVTIVQLREKNAQLRQTLEEGRALRALCREYGVPFLVNDRADLALLLEADGVHVGQDDLPGLAARELLGPAAIVGVSAGTMEEAEWAVAQGADYLGVGPVYATMTKGDAGEPIGTSLISQIRARWPQLPLVGIGGIQSGNASAVVSAGADGVAVVSAITKQSDPQNAARELRRNVDAARNARGGNGEKKR</sequence>